<accession>V4B5J4</accession>
<keyword evidence="1" id="KW-0175">Coiled coil</keyword>
<dbReference type="EMBL" id="KB200521">
    <property type="protein sequence ID" value="ESP01282.1"/>
    <property type="molecule type" value="Genomic_DNA"/>
</dbReference>
<protein>
    <submittedName>
        <fullName evidence="3">Uncharacterized protein</fullName>
    </submittedName>
</protein>
<dbReference type="HOGENOM" id="CLU_689441_0_0_1"/>
<dbReference type="KEGG" id="lgi:LOTGIDRAFT_230640"/>
<dbReference type="AlphaFoldDB" id="V4B5J4"/>
<gene>
    <name evidence="3" type="ORF">LOTGIDRAFT_230640</name>
</gene>
<dbReference type="RefSeq" id="XP_009047916.1">
    <property type="nucleotide sequence ID" value="XM_009049668.1"/>
</dbReference>
<sequence>MDKLLPTRFLMMFKSMNVSKPPSTWKIEECNSQIVVTITWDGPLESASTTKSEVGESDEVDVLNVSTGSSTDAPVNGQHEVPKQTYSNMAVSGKAWKMETKDIDIEIVDVDTDDDKLPDLVHETLQQSPCEIIDSQGSNDDVIIIEETGNEEVTTDETSVANGAIKSRSSYEDSTRRPKPMLTDLPSKPFDDMAYCGRRPRILKKRHEPLTEEEMKWELKRFTLCLRSDMGTRKLPLEHYVELHRQKLIMLNNWFLCRKAEGKITNCYPKNKNRKISKRCRPKKFQKLRKRPNFLKHAEMTLTVEEVKREIEIYRAKLLQEHSEEPKELPIDYYVGKYVLRINRLNRWFADKKKWIEENVQGVWWKAPAVQVASPGGTSAPANTATTTNTCGNISTPCRK</sequence>
<feature type="coiled-coil region" evidence="1">
    <location>
        <begin position="297"/>
        <end position="324"/>
    </location>
</feature>
<organism evidence="3 4">
    <name type="scientific">Lottia gigantea</name>
    <name type="common">Giant owl limpet</name>
    <dbReference type="NCBI Taxonomy" id="225164"/>
    <lineage>
        <taxon>Eukaryota</taxon>
        <taxon>Metazoa</taxon>
        <taxon>Spiralia</taxon>
        <taxon>Lophotrochozoa</taxon>
        <taxon>Mollusca</taxon>
        <taxon>Gastropoda</taxon>
        <taxon>Patellogastropoda</taxon>
        <taxon>Lottioidea</taxon>
        <taxon>Lottiidae</taxon>
        <taxon>Lottia</taxon>
    </lineage>
</organism>
<dbReference type="GeneID" id="20248359"/>
<evidence type="ECO:0000313" key="3">
    <source>
        <dbReference type="EMBL" id="ESP01282.1"/>
    </source>
</evidence>
<name>V4B5J4_LOTGI</name>
<evidence type="ECO:0000256" key="2">
    <source>
        <dbReference type="SAM" id="MobiDB-lite"/>
    </source>
</evidence>
<dbReference type="CTD" id="20248359"/>
<keyword evidence="4" id="KW-1185">Reference proteome</keyword>
<evidence type="ECO:0000256" key="1">
    <source>
        <dbReference type="SAM" id="Coils"/>
    </source>
</evidence>
<proteinExistence type="predicted"/>
<reference evidence="3 4" key="1">
    <citation type="journal article" date="2013" name="Nature">
        <title>Insights into bilaterian evolution from three spiralian genomes.</title>
        <authorList>
            <person name="Simakov O."/>
            <person name="Marletaz F."/>
            <person name="Cho S.J."/>
            <person name="Edsinger-Gonzales E."/>
            <person name="Havlak P."/>
            <person name="Hellsten U."/>
            <person name="Kuo D.H."/>
            <person name="Larsson T."/>
            <person name="Lv J."/>
            <person name="Arendt D."/>
            <person name="Savage R."/>
            <person name="Osoegawa K."/>
            <person name="de Jong P."/>
            <person name="Grimwood J."/>
            <person name="Chapman J.A."/>
            <person name="Shapiro H."/>
            <person name="Aerts A."/>
            <person name="Otillar R.P."/>
            <person name="Terry A.Y."/>
            <person name="Boore J.L."/>
            <person name="Grigoriev I.V."/>
            <person name="Lindberg D.R."/>
            <person name="Seaver E.C."/>
            <person name="Weisblat D.A."/>
            <person name="Putnam N.H."/>
            <person name="Rokhsar D.S."/>
        </authorList>
    </citation>
    <scope>NUCLEOTIDE SEQUENCE [LARGE SCALE GENOMIC DNA]</scope>
</reference>
<dbReference type="Proteomes" id="UP000030746">
    <property type="component" value="Unassembled WGS sequence"/>
</dbReference>
<feature type="region of interest" description="Disordered" evidence="2">
    <location>
        <begin position="153"/>
        <end position="184"/>
    </location>
</feature>
<evidence type="ECO:0000313" key="4">
    <source>
        <dbReference type="Proteomes" id="UP000030746"/>
    </source>
</evidence>